<dbReference type="EMBL" id="NTYF01000023">
    <property type="protein sequence ID" value="PER55568.1"/>
    <property type="molecule type" value="Genomic_DNA"/>
</dbReference>
<feature type="compositionally biased region" description="Basic and acidic residues" evidence="1">
    <location>
        <begin position="270"/>
        <end position="279"/>
    </location>
</feature>
<evidence type="ECO:0000313" key="3">
    <source>
        <dbReference type="EMBL" id="PER55568.1"/>
    </source>
</evidence>
<accession>A0ABD6S6U7</accession>
<keyword evidence="2" id="KW-1133">Transmembrane helix</keyword>
<keyword evidence="2" id="KW-0472">Membrane</keyword>
<feature type="region of interest" description="Disordered" evidence="1">
    <location>
        <begin position="241"/>
        <end position="279"/>
    </location>
</feature>
<dbReference type="Proteomes" id="UP000219897">
    <property type="component" value="Unassembled WGS sequence"/>
</dbReference>
<gene>
    <name evidence="3" type="ORF">CN495_07385</name>
</gene>
<evidence type="ECO:0000256" key="2">
    <source>
        <dbReference type="SAM" id="Phobius"/>
    </source>
</evidence>
<proteinExistence type="predicted"/>
<evidence type="ECO:0000256" key="1">
    <source>
        <dbReference type="SAM" id="MobiDB-lite"/>
    </source>
</evidence>
<organism evidence="3 4">
    <name type="scientific">Bacillus thuringiensis</name>
    <dbReference type="NCBI Taxonomy" id="1428"/>
    <lineage>
        <taxon>Bacteria</taxon>
        <taxon>Bacillati</taxon>
        <taxon>Bacillota</taxon>
        <taxon>Bacilli</taxon>
        <taxon>Bacillales</taxon>
        <taxon>Bacillaceae</taxon>
        <taxon>Bacillus</taxon>
        <taxon>Bacillus cereus group</taxon>
    </lineage>
</organism>
<protein>
    <submittedName>
        <fullName evidence="3">Uncharacterized protein</fullName>
    </submittedName>
</protein>
<reference evidence="3 4" key="1">
    <citation type="submission" date="2017-09" db="EMBL/GenBank/DDBJ databases">
        <title>Large-scale bioinformatics analysis of Bacillus genomes uncovers conserved roles of natural products in bacterial physiology.</title>
        <authorList>
            <consortium name="Agbiome Team Llc"/>
            <person name="Bleich R.M."/>
            <person name="Kirk G.J."/>
            <person name="Santa Maria K.C."/>
            <person name="Allen S.E."/>
            <person name="Farag S."/>
            <person name="Shank E.A."/>
            <person name="Bowers A."/>
        </authorList>
    </citation>
    <scope>NUCLEOTIDE SEQUENCE [LARGE SCALE GENOMIC DNA]</scope>
    <source>
        <strain evidence="3 4">AFS005140</strain>
    </source>
</reference>
<keyword evidence="2" id="KW-0812">Transmembrane</keyword>
<feature type="transmembrane region" description="Helical" evidence="2">
    <location>
        <begin position="286"/>
        <end position="309"/>
    </location>
</feature>
<feature type="compositionally biased region" description="Polar residues" evidence="1">
    <location>
        <begin position="241"/>
        <end position="253"/>
    </location>
</feature>
<dbReference type="RefSeq" id="WP_098316920.1">
    <property type="nucleotide sequence ID" value="NZ_NTYF01000023.1"/>
</dbReference>
<comment type="caution">
    <text evidence="3">The sequence shown here is derived from an EMBL/GenBank/DDBJ whole genome shotgun (WGS) entry which is preliminary data.</text>
</comment>
<name>A0ABD6S6U7_BACTU</name>
<evidence type="ECO:0000313" key="4">
    <source>
        <dbReference type="Proteomes" id="UP000219897"/>
    </source>
</evidence>
<sequence length="318" mass="35651">MVKRSKVGGVVVDVTEDNVLKTSIPREAYVSIQNKEEVFEGLAYFTAICERNSPTNANEKELYSTCSVDEFPLDTYRLQDRPADEETKAKEEIIKGLVATLFLVSQGRVYDILLNPLNFVYNTKKKKVKAFIRKDRPLAEITDEWLYDVKKLIGFYLVQDSGLRVEDFEEMSMSDIEKYMVGDTLQGFQKVKSASSVGEMAEMLLTEHELRPLATYPPIVRPHVLPKDLITGKEFKEVSGSAQDLQNLETTGSEDVKKEEKGGKKKAKTKREDAPKTDGKQSTVKVAVAFAVGIVAGLLVNKFLLPAVFGFTMSGWWG</sequence>
<dbReference type="AlphaFoldDB" id="A0ABD6S6U7"/>